<evidence type="ECO:0000256" key="1">
    <source>
        <dbReference type="SAM" id="SignalP"/>
    </source>
</evidence>
<evidence type="ECO:0000259" key="2">
    <source>
        <dbReference type="SMART" id="SM00460"/>
    </source>
</evidence>
<comment type="caution">
    <text evidence="3">The sequence shown here is derived from an EMBL/GenBank/DDBJ whole genome shotgun (WGS) entry which is preliminary data.</text>
</comment>
<sequence length="318" mass="36069">MKKITLSFFFFLFFCGLVNAQDFSQVDQKVETYPHSFATPDLLAVQINKDFSEPAQKARAAFVWISKNVKYDLDILAANKSGIAFKYSSEKERMAKEKKFKNEIATAAVNQNKAICHGYTALFELVCNKMGLDAITVTGTLKSEPQQIGVLPNINNHAWNLIKINNEWKFIDTTLAAGDIAGGKFVGDYVDGFFFTTPELFFLNHYPLEEKWLLTKKTKQEFANLPVYNRSYFKKGNNLLYPGSGILSASKGSCTIKLKNPDGIYLAYFLHSTYKGALMDYDENTQDYFCSINVSQDDYLTIMSDNEMIITYKVKVKP</sequence>
<keyword evidence="4" id="KW-1185">Reference proteome</keyword>
<dbReference type="Pfam" id="PF01841">
    <property type="entry name" value="Transglut_core"/>
    <property type="match status" value="1"/>
</dbReference>
<dbReference type="InterPro" id="IPR038765">
    <property type="entry name" value="Papain-like_cys_pep_sf"/>
</dbReference>
<dbReference type="SUPFAM" id="SSF54001">
    <property type="entry name" value="Cysteine proteinases"/>
    <property type="match status" value="1"/>
</dbReference>
<name>A0ABU9HWR5_9FLAO</name>
<dbReference type="PANTHER" id="PTHR46333">
    <property type="entry name" value="CYTOKINESIS PROTEIN 3"/>
    <property type="match status" value="1"/>
</dbReference>
<dbReference type="InterPro" id="IPR052557">
    <property type="entry name" value="CAP/Cytokinesis_protein"/>
</dbReference>
<gene>
    <name evidence="3" type="ORF">AAEO56_08210</name>
</gene>
<dbReference type="Gene3D" id="3.10.620.30">
    <property type="match status" value="1"/>
</dbReference>
<dbReference type="InterPro" id="IPR002931">
    <property type="entry name" value="Transglutaminase-like"/>
</dbReference>
<keyword evidence="1" id="KW-0732">Signal</keyword>
<dbReference type="EMBL" id="JBBYHR010000004">
    <property type="protein sequence ID" value="MEL1244239.1"/>
    <property type="molecule type" value="Genomic_DNA"/>
</dbReference>
<dbReference type="PANTHER" id="PTHR46333:SF2">
    <property type="entry name" value="CYTOKINESIS PROTEIN 3"/>
    <property type="match status" value="1"/>
</dbReference>
<evidence type="ECO:0000313" key="3">
    <source>
        <dbReference type="EMBL" id="MEL1244239.1"/>
    </source>
</evidence>
<protein>
    <submittedName>
        <fullName evidence="3">Transglutaminase domain-containing protein</fullName>
    </submittedName>
</protein>
<evidence type="ECO:0000313" key="4">
    <source>
        <dbReference type="Proteomes" id="UP001464555"/>
    </source>
</evidence>
<reference evidence="3 4" key="1">
    <citation type="submission" date="2024-04" db="EMBL/GenBank/DDBJ databases">
        <title>Flavobacterium sp. DGU11 16S ribosomal RNA gene Genome sequencing and assembly.</title>
        <authorList>
            <person name="Park S."/>
        </authorList>
    </citation>
    <scope>NUCLEOTIDE SEQUENCE [LARGE SCALE GENOMIC DNA]</scope>
    <source>
        <strain evidence="3 4">DGU11</strain>
    </source>
</reference>
<feature type="signal peptide" evidence="1">
    <location>
        <begin position="1"/>
        <end position="20"/>
    </location>
</feature>
<organism evidence="3 4">
    <name type="scientific">Flavobacterium arundinis</name>
    <dbReference type="NCBI Taxonomy" id="3139143"/>
    <lineage>
        <taxon>Bacteria</taxon>
        <taxon>Pseudomonadati</taxon>
        <taxon>Bacteroidota</taxon>
        <taxon>Flavobacteriia</taxon>
        <taxon>Flavobacteriales</taxon>
        <taxon>Flavobacteriaceae</taxon>
        <taxon>Flavobacterium</taxon>
    </lineage>
</organism>
<feature type="chain" id="PRO_5045806259" evidence="1">
    <location>
        <begin position="21"/>
        <end position="318"/>
    </location>
</feature>
<dbReference type="RefSeq" id="WP_341696558.1">
    <property type="nucleotide sequence ID" value="NZ_JBBYHR010000004.1"/>
</dbReference>
<dbReference type="SMART" id="SM00460">
    <property type="entry name" value="TGc"/>
    <property type="match status" value="1"/>
</dbReference>
<proteinExistence type="predicted"/>
<feature type="domain" description="Transglutaminase-like" evidence="2">
    <location>
        <begin position="108"/>
        <end position="175"/>
    </location>
</feature>
<dbReference type="Proteomes" id="UP001464555">
    <property type="component" value="Unassembled WGS sequence"/>
</dbReference>
<accession>A0ABU9HWR5</accession>